<evidence type="ECO:0000313" key="2">
    <source>
        <dbReference type="EMBL" id="KEQ54361.1"/>
    </source>
</evidence>
<proteinExistence type="predicted"/>
<dbReference type="InterPro" id="IPR029063">
    <property type="entry name" value="SAM-dependent_MTases_sf"/>
</dbReference>
<dbReference type="CDD" id="cd02440">
    <property type="entry name" value="AdoMet_MTases"/>
    <property type="match status" value="1"/>
</dbReference>
<comment type="caution">
    <text evidence="2">The sequence shown here is derived from an EMBL/GenBank/DDBJ whole genome shotgun (WGS) entry which is preliminary data.</text>
</comment>
<gene>
    <name evidence="2" type="ORF">BV95_01426</name>
</gene>
<dbReference type="PATRIC" id="fig|46429.4.peg.1393"/>
<dbReference type="GO" id="GO:0008757">
    <property type="term" value="F:S-adenosylmethionine-dependent methyltransferase activity"/>
    <property type="evidence" value="ECO:0007669"/>
    <property type="project" value="InterPro"/>
</dbReference>
<dbReference type="AlphaFoldDB" id="A0A081RGN8"/>
<dbReference type="Pfam" id="PF08241">
    <property type="entry name" value="Methyltransf_11"/>
    <property type="match status" value="1"/>
</dbReference>
<protein>
    <submittedName>
        <fullName evidence="2">Putative methyl transferase</fullName>
    </submittedName>
</protein>
<accession>A0A081RGN8</accession>
<evidence type="ECO:0000313" key="3">
    <source>
        <dbReference type="Proteomes" id="UP000028411"/>
    </source>
</evidence>
<dbReference type="InterPro" id="IPR013216">
    <property type="entry name" value="Methyltransf_11"/>
</dbReference>
<name>A0A081RGN8_SPHCR</name>
<dbReference type="Gene3D" id="3.40.50.150">
    <property type="entry name" value="Vaccinia Virus protein VP39"/>
    <property type="match status" value="1"/>
</dbReference>
<keyword evidence="2" id="KW-0808">Transferase</keyword>
<dbReference type="eggNOG" id="COG0500">
    <property type="taxonomic scope" value="Bacteria"/>
</dbReference>
<feature type="domain" description="Methyltransferase type 11" evidence="1">
    <location>
        <begin position="58"/>
        <end position="142"/>
    </location>
</feature>
<dbReference type="SUPFAM" id="SSF53335">
    <property type="entry name" value="S-adenosyl-L-methionine-dependent methyltransferases"/>
    <property type="match status" value="1"/>
</dbReference>
<dbReference type="Proteomes" id="UP000028411">
    <property type="component" value="Unassembled WGS sequence"/>
</dbReference>
<organism evidence="2 3">
    <name type="scientific">Sphingobium chlorophenolicum</name>
    <dbReference type="NCBI Taxonomy" id="46429"/>
    <lineage>
        <taxon>Bacteria</taxon>
        <taxon>Pseudomonadati</taxon>
        <taxon>Pseudomonadota</taxon>
        <taxon>Alphaproteobacteria</taxon>
        <taxon>Sphingomonadales</taxon>
        <taxon>Sphingomonadaceae</taxon>
        <taxon>Sphingobium</taxon>
    </lineage>
</organism>
<reference evidence="2 3" key="1">
    <citation type="submission" date="2014-02" db="EMBL/GenBank/DDBJ databases">
        <title>Whole genome sequence of Sphingobium chlorophenolicum NBRC 16172.</title>
        <authorList>
            <person name="Gan H.M."/>
            <person name="Gan H.Y."/>
            <person name="Chew T.H."/>
            <person name="Savka M.A."/>
        </authorList>
    </citation>
    <scope>NUCLEOTIDE SEQUENCE [LARGE SCALE GENOMIC DNA]</scope>
    <source>
        <strain evidence="2 3">NBRC 16172</strain>
    </source>
</reference>
<evidence type="ECO:0000259" key="1">
    <source>
        <dbReference type="Pfam" id="PF08241"/>
    </source>
</evidence>
<sequence length="158" mass="17238">MAAPTHTGVEHFKPIPLRVGSSLPSRVAFALRRFVDLQLGTIWTFLGPRLADLHGDLLDVGCGEMPYRSFLPEAVRYTGIDVPQAGAFDMQGNAEILAFDGLYIPFPDATFDAILCTEVLEHSPEPMALIAEMHRVLKPGGEADCHGAFFRPCSLCPL</sequence>
<dbReference type="EMBL" id="JFHR01000011">
    <property type="protein sequence ID" value="KEQ54361.1"/>
    <property type="molecule type" value="Genomic_DNA"/>
</dbReference>